<proteinExistence type="predicted"/>
<dbReference type="InterPro" id="IPR000086">
    <property type="entry name" value="NUDIX_hydrolase_dom"/>
</dbReference>
<dbReference type="SUPFAM" id="SSF55811">
    <property type="entry name" value="Nudix"/>
    <property type="match status" value="1"/>
</dbReference>
<dbReference type="OrthoDB" id="67499at2"/>
<dbReference type="RefSeq" id="WP_089021360.1">
    <property type="nucleotide sequence ID" value="NZ_LT607412.1"/>
</dbReference>
<dbReference type="Proteomes" id="UP000198243">
    <property type="component" value="Chromosome I"/>
</dbReference>
<keyword evidence="2" id="KW-0378">Hydrolase</keyword>
<accession>A0A1C4Y5G5</accession>
<organism evidence="4 5">
    <name type="scientific">Micromonospora coriariae</name>
    <dbReference type="NCBI Taxonomy" id="285665"/>
    <lineage>
        <taxon>Bacteria</taxon>
        <taxon>Bacillati</taxon>
        <taxon>Actinomycetota</taxon>
        <taxon>Actinomycetes</taxon>
        <taxon>Micromonosporales</taxon>
        <taxon>Micromonosporaceae</taxon>
        <taxon>Micromonospora</taxon>
    </lineage>
</organism>
<dbReference type="PANTHER" id="PTHR43046:SF2">
    <property type="entry name" value="8-OXO-DGTP DIPHOSPHATASE-RELATED"/>
    <property type="match status" value="1"/>
</dbReference>
<dbReference type="CDD" id="cd04690">
    <property type="entry name" value="NUDIX_Hydrolase"/>
    <property type="match status" value="1"/>
</dbReference>
<dbReference type="InterPro" id="IPR015797">
    <property type="entry name" value="NUDIX_hydrolase-like_dom_sf"/>
</dbReference>
<evidence type="ECO:0000313" key="5">
    <source>
        <dbReference type="Proteomes" id="UP000198243"/>
    </source>
</evidence>
<gene>
    <name evidence="4" type="ORF">GA0070607_6270</name>
</gene>
<keyword evidence="5" id="KW-1185">Reference proteome</keyword>
<evidence type="ECO:0000256" key="2">
    <source>
        <dbReference type="ARBA" id="ARBA00022801"/>
    </source>
</evidence>
<dbReference type="GO" id="GO:0016787">
    <property type="term" value="F:hydrolase activity"/>
    <property type="evidence" value="ECO:0007669"/>
    <property type="project" value="UniProtKB-KW"/>
</dbReference>
<name>A0A1C4Y5G5_9ACTN</name>
<dbReference type="PROSITE" id="PS51462">
    <property type="entry name" value="NUDIX"/>
    <property type="match status" value="1"/>
</dbReference>
<comment type="cofactor">
    <cofactor evidence="1">
        <name>Mg(2+)</name>
        <dbReference type="ChEBI" id="CHEBI:18420"/>
    </cofactor>
</comment>
<protein>
    <submittedName>
        <fullName evidence="4">ADP-ribose pyrophosphatase YjhB, NUDIX family</fullName>
    </submittedName>
</protein>
<dbReference type="Gene3D" id="3.90.79.10">
    <property type="entry name" value="Nucleoside Triphosphate Pyrophosphohydrolase"/>
    <property type="match status" value="1"/>
</dbReference>
<sequence length="132" mass="14585">MPEIDKVAWILIEGGRVLSTRSRGKDVWYLPGGKREPGESDLDTLRREVAEELSVAVDVAGAVHVGTFTAQAHGHGADTTVRMTCYRAEHDGELRPANEIAELAWLGYADRHRTSPVDQIIFDHLLAADLLR</sequence>
<dbReference type="EMBL" id="LT607412">
    <property type="protein sequence ID" value="SCF15949.1"/>
    <property type="molecule type" value="Genomic_DNA"/>
</dbReference>
<dbReference type="AlphaFoldDB" id="A0A1C4Y5G5"/>
<evidence type="ECO:0000256" key="1">
    <source>
        <dbReference type="ARBA" id="ARBA00001946"/>
    </source>
</evidence>
<evidence type="ECO:0000259" key="3">
    <source>
        <dbReference type="PROSITE" id="PS51462"/>
    </source>
</evidence>
<evidence type="ECO:0000313" key="4">
    <source>
        <dbReference type="EMBL" id="SCF15949.1"/>
    </source>
</evidence>
<dbReference type="Pfam" id="PF00293">
    <property type="entry name" value="NUDIX"/>
    <property type="match status" value="1"/>
</dbReference>
<dbReference type="PANTHER" id="PTHR43046">
    <property type="entry name" value="GDP-MANNOSE MANNOSYL HYDROLASE"/>
    <property type="match status" value="1"/>
</dbReference>
<reference evidence="5" key="1">
    <citation type="submission" date="2016-06" db="EMBL/GenBank/DDBJ databases">
        <authorList>
            <person name="Varghese N."/>
            <person name="Submissions Spin"/>
        </authorList>
    </citation>
    <scope>NUCLEOTIDE SEQUENCE [LARGE SCALE GENOMIC DNA]</scope>
    <source>
        <strain evidence="5">DSM 44875</strain>
    </source>
</reference>
<feature type="domain" description="Nudix hydrolase" evidence="3">
    <location>
        <begin position="2"/>
        <end position="132"/>
    </location>
</feature>